<name>S7J574_9CHLA</name>
<dbReference type="Proteomes" id="UP000016200">
    <property type="component" value="Unassembled WGS sequence"/>
</dbReference>
<accession>S7J574</accession>
<gene>
    <name evidence="1" type="ORF">CP10139811_1218</name>
</gene>
<dbReference type="EMBL" id="ATNB01000087">
    <property type="protein sequence ID" value="EPP35202.1"/>
    <property type="molecule type" value="Genomic_DNA"/>
</dbReference>
<dbReference type="AlphaFoldDB" id="S7J574"/>
<comment type="caution">
    <text evidence="1">The sequence shown here is derived from an EMBL/GenBank/DDBJ whole genome shotgun (WGS) entry which is preliminary data.</text>
</comment>
<reference evidence="1 2" key="1">
    <citation type="submission" date="2013-04" db="EMBL/GenBank/DDBJ databases">
        <title>Genome sequence of Chlamydia psittaci 10-1398/11.</title>
        <authorList>
            <person name="Huot-Creasy H."/>
            <person name="McCracken C.L."/>
            <person name="Humphries M."/>
            <person name="Sachse K."/>
            <person name="Laroucau K."/>
            <person name="Bavoil P."/>
            <person name="Myers G.S."/>
        </authorList>
    </citation>
    <scope>NUCLEOTIDE SEQUENCE [LARGE SCALE GENOMIC DNA]</scope>
    <source>
        <strain evidence="1 2">10_1398_11</strain>
    </source>
</reference>
<evidence type="ECO:0000313" key="2">
    <source>
        <dbReference type="Proteomes" id="UP000016200"/>
    </source>
</evidence>
<feature type="non-terminal residue" evidence="1">
    <location>
        <position position="1"/>
    </location>
</feature>
<protein>
    <submittedName>
        <fullName evidence="1">Uncharacterized protein</fullName>
    </submittedName>
</protein>
<sequence>PHLKRKSCIFVWKIPHLSVNHAFWLQKPQIQPETKHFLFENPPFNPKIMHFLLQHPTFSTKSGIFSSKSPP</sequence>
<evidence type="ECO:0000313" key="1">
    <source>
        <dbReference type="EMBL" id="EPP35202.1"/>
    </source>
</evidence>
<proteinExistence type="predicted"/>
<dbReference type="HOGENOM" id="CLU_131228_5_0_0"/>
<organism evidence="1 2">
    <name type="scientific">Chlamydia ibidis</name>
    <dbReference type="NCBI Taxonomy" id="1405396"/>
    <lineage>
        <taxon>Bacteria</taxon>
        <taxon>Pseudomonadati</taxon>
        <taxon>Chlamydiota</taxon>
        <taxon>Chlamydiia</taxon>
        <taxon>Chlamydiales</taxon>
        <taxon>Chlamydiaceae</taxon>
        <taxon>Chlamydia/Chlamydophila group</taxon>
        <taxon>Chlamydia</taxon>
    </lineage>
</organism>